<dbReference type="OrthoDB" id="438224at2759"/>
<dbReference type="Proteomes" id="UP000807716">
    <property type="component" value="Unassembled WGS sequence"/>
</dbReference>
<dbReference type="AlphaFoldDB" id="A0A9P6PXJ2"/>
<dbReference type="PANTHER" id="PTHR48420:SF1">
    <property type="entry name" value="NON-HAEM DIOXYGENASE N-TERMINAL DOMAIN-CONTAINING PROTEIN"/>
    <property type="match status" value="1"/>
</dbReference>
<organism evidence="1 2">
    <name type="scientific">Actinomortierella ambigua</name>
    <dbReference type="NCBI Taxonomy" id="1343610"/>
    <lineage>
        <taxon>Eukaryota</taxon>
        <taxon>Fungi</taxon>
        <taxon>Fungi incertae sedis</taxon>
        <taxon>Mucoromycota</taxon>
        <taxon>Mortierellomycotina</taxon>
        <taxon>Mortierellomycetes</taxon>
        <taxon>Mortierellales</taxon>
        <taxon>Mortierellaceae</taxon>
        <taxon>Actinomortierella</taxon>
    </lineage>
</organism>
<gene>
    <name evidence="1" type="ORF">DFQ27_006989</name>
</gene>
<comment type="caution">
    <text evidence="1">The sequence shown here is derived from an EMBL/GenBank/DDBJ whole genome shotgun (WGS) entry which is preliminary data.</text>
</comment>
<dbReference type="InterPro" id="IPR027443">
    <property type="entry name" value="IPNS-like_sf"/>
</dbReference>
<dbReference type="EMBL" id="JAAAJB010000531">
    <property type="protein sequence ID" value="KAG0254214.1"/>
    <property type="molecule type" value="Genomic_DNA"/>
</dbReference>
<evidence type="ECO:0008006" key="3">
    <source>
        <dbReference type="Google" id="ProtNLM"/>
    </source>
</evidence>
<dbReference type="Gene3D" id="2.60.120.330">
    <property type="entry name" value="B-lactam Antibiotic, Isopenicillin N Synthase, Chain"/>
    <property type="match status" value="1"/>
</dbReference>
<accession>A0A9P6PXJ2</accession>
<proteinExistence type="predicted"/>
<evidence type="ECO:0000313" key="2">
    <source>
        <dbReference type="Proteomes" id="UP000807716"/>
    </source>
</evidence>
<keyword evidence="2" id="KW-1185">Reference proteome</keyword>
<name>A0A9P6PXJ2_9FUNG</name>
<dbReference type="SUPFAM" id="SSF51197">
    <property type="entry name" value="Clavaminate synthase-like"/>
    <property type="match status" value="1"/>
</dbReference>
<sequence>MSQDAFGPEDHCLGLMVVNNLPPEYQQLRVRLLRLASTYAALPETVKDRHIDAVSRYSFGWSHGKERMNDGRPDNSKGSYYANPVLDSPCGDKTGDAEHDAKQHELESMFPEYCRDNIWPTAEELEGFEQAFKDLGRYVVEVGKLVAKPCDAYGKKIFMDIITQSKTTKARLLHYFPQAPSDDADDGPMDSWCGWHLDHGSLTGLTSAMYLDETVPEAERTEILCPDPDAGLYIRNRGQQVVKVSIPRNALAFQTGEALELTTRGNLKATPHCVRGARAGKYATTGLLARNTFAVFMQPCLETVVTQDGKNFGEWTKQVLDRYYEKEK</sequence>
<evidence type="ECO:0000313" key="1">
    <source>
        <dbReference type="EMBL" id="KAG0254214.1"/>
    </source>
</evidence>
<dbReference type="PANTHER" id="PTHR48420">
    <property type="entry name" value="NON-HAEM DIOXYGENASE N-TERMINAL DOMAIN-CONTAINING PROTEIN"/>
    <property type="match status" value="1"/>
</dbReference>
<reference evidence="1" key="1">
    <citation type="journal article" date="2020" name="Fungal Divers.">
        <title>Resolving the Mortierellaceae phylogeny through synthesis of multi-gene phylogenetics and phylogenomics.</title>
        <authorList>
            <person name="Vandepol N."/>
            <person name="Liber J."/>
            <person name="Desiro A."/>
            <person name="Na H."/>
            <person name="Kennedy M."/>
            <person name="Barry K."/>
            <person name="Grigoriev I.V."/>
            <person name="Miller A.N."/>
            <person name="O'Donnell K."/>
            <person name="Stajich J.E."/>
            <person name="Bonito G."/>
        </authorList>
    </citation>
    <scope>NUCLEOTIDE SEQUENCE</scope>
    <source>
        <strain evidence="1">BC1065</strain>
    </source>
</reference>
<protein>
    <recommendedName>
        <fullName evidence="3">Clavaminate synthase-like protein</fullName>
    </recommendedName>
</protein>